<keyword evidence="2" id="KW-1185">Reference proteome</keyword>
<comment type="caution">
    <text evidence="1">The sequence shown here is derived from an EMBL/GenBank/DDBJ whole genome shotgun (WGS) entry which is preliminary data.</text>
</comment>
<gene>
    <name evidence="1" type="ORF">EYF80_005341</name>
</gene>
<evidence type="ECO:0000313" key="2">
    <source>
        <dbReference type="Proteomes" id="UP000314294"/>
    </source>
</evidence>
<accession>A0A4Z2J3U6</accession>
<dbReference type="AntiFam" id="ANF00127">
    <property type="entry name" value="Shadow ORF (opposite eno)"/>
</dbReference>
<evidence type="ECO:0000313" key="1">
    <source>
        <dbReference type="EMBL" id="TNN84348.1"/>
    </source>
</evidence>
<dbReference type="AlphaFoldDB" id="A0A4Z2J3U6"/>
<sequence>MEKRIRCWRQEFRRCHVHADHNLDVWSKAAFITHVGGVLTVFLLDDIFEIVVDLGSNAHGFFECARANGQDHELLHGELVACIVKVNLYGGVSTRIKDLSGVDFDNGHGAGT</sequence>
<protein>
    <submittedName>
        <fullName evidence="1">Uncharacterized protein</fullName>
    </submittedName>
</protein>
<dbReference type="OrthoDB" id="10674069at2759"/>
<organism evidence="1 2">
    <name type="scientific">Liparis tanakae</name>
    <name type="common">Tanaka's snailfish</name>
    <dbReference type="NCBI Taxonomy" id="230148"/>
    <lineage>
        <taxon>Eukaryota</taxon>
        <taxon>Metazoa</taxon>
        <taxon>Chordata</taxon>
        <taxon>Craniata</taxon>
        <taxon>Vertebrata</taxon>
        <taxon>Euteleostomi</taxon>
        <taxon>Actinopterygii</taxon>
        <taxon>Neopterygii</taxon>
        <taxon>Teleostei</taxon>
        <taxon>Neoteleostei</taxon>
        <taxon>Acanthomorphata</taxon>
        <taxon>Eupercaria</taxon>
        <taxon>Perciformes</taxon>
        <taxon>Cottioidei</taxon>
        <taxon>Cottales</taxon>
        <taxon>Liparidae</taxon>
        <taxon>Liparis</taxon>
    </lineage>
</organism>
<dbReference type="Proteomes" id="UP000314294">
    <property type="component" value="Unassembled WGS sequence"/>
</dbReference>
<dbReference type="EMBL" id="SRLO01000027">
    <property type="protein sequence ID" value="TNN84348.1"/>
    <property type="molecule type" value="Genomic_DNA"/>
</dbReference>
<name>A0A4Z2J3U6_9TELE</name>
<reference evidence="1 2" key="1">
    <citation type="submission" date="2019-03" db="EMBL/GenBank/DDBJ databases">
        <title>First draft genome of Liparis tanakae, snailfish: a comprehensive survey of snailfish specific genes.</title>
        <authorList>
            <person name="Kim W."/>
            <person name="Song I."/>
            <person name="Jeong J.-H."/>
            <person name="Kim D."/>
            <person name="Kim S."/>
            <person name="Ryu S."/>
            <person name="Song J.Y."/>
            <person name="Lee S.K."/>
        </authorList>
    </citation>
    <scope>NUCLEOTIDE SEQUENCE [LARGE SCALE GENOMIC DNA]</scope>
    <source>
        <tissue evidence="1">Muscle</tissue>
    </source>
</reference>
<proteinExistence type="predicted"/>